<gene>
    <name evidence="5" type="ORF">DFR27_1246</name>
</gene>
<dbReference type="PANTHER" id="PTHR12789:SF0">
    <property type="entry name" value="DENSITY-REGULATED PROTEIN"/>
    <property type="match status" value="1"/>
</dbReference>
<dbReference type="PROSITE" id="PS50296">
    <property type="entry name" value="SUI1"/>
    <property type="match status" value="1"/>
</dbReference>
<keyword evidence="6" id="KW-1185">Reference proteome</keyword>
<evidence type="ECO:0000256" key="1">
    <source>
        <dbReference type="ARBA" id="ARBA00005422"/>
    </source>
</evidence>
<proteinExistence type="inferred from homology"/>
<reference evidence="5 6" key="1">
    <citation type="submission" date="2018-10" db="EMBL/GenBank/DDBJ databases">
        <title>Genomic Encyclopedia of Type Strains, Phase IV (KMG-IV): sequencing the most valuable type-strain genomes for metagenomic binning, comparative biology and taxonomic classification.</title>
        <authorList>
            <person name="Goeker M."/>
        </authorList>
    </citation>
    <scope>NUCLEOTIDE SEQUENCE [LARGE SCALE GENOMIC DNA]</scope>
    <source>
        <strain evidence="5 6">DSM 25080</strain>
    </source>
</reference>
<dbReference type="GO" id="GO:0001731">
    <property type="term" value="P:formation of translation preinitiation complex"/>
    <property type="evidence" value="ECO:0007669"/>
    <property type="project" value="TreeGrafter"/>
</dbReference>
<evidence type="ECO:0000256" key="2">
    <source>
        <dbReference type="ARBA" id="ARBA00022845"/>
    </source>
</evidence>
<keyword evidence="2" id="KW-0810">Translation regulation</keyword>
<dbReference type="InterPro" id="IPR001950">
    <property type="entry name" value="SUI1"/>
</dbReference>
<sequence length="113" mass="12259">MSRVVYSTDAGRICPNCQQPERKCQCREPEKVSLTDGVVRLRLDRKRKGAGVSQIEGLGIAGAELKKLAKELKAKCATGGAIKDGVVEIQGDHRQRLKQLLEAKGYQVKLAGG</sequence>
<evidence type="ECO:0000256" key="3">
    <source>
        <dbReference type="ARBA" id="ARBA00022917"/>
    </source>
</evidence>
<dbReference type="Pfam" id="PF01253">
    <property type="entry name" value="SUI1"/>
    <property type="match status" value="1"/>
</dbReference>
<dbReference type="InterPro" id="IPR050318">
    <property type="entry name" value="DENR/SUI1_TIF"/>
</dbReference>
<dbReference type="Proteomes" id="UP000267187">
    <property type="component" value="Unassembled WGS sequence"/>
</dbReference>
<dbReference type="GO" id="GO:0003743">
    <property type="term" value="F:translation initiation factor activity"/>
    <property type="evidence" value="ECO:0007669"/>
    <property type="project" value="UniProtKB-KW"/>
</dbReference>
<dbReference type="InterPro" id="IPR036877">
    <property type="entry name" value="SUI1_dom_sf"/>
</dbReference>
<evidence type="ECO:0000313" key="6">
    <source>
        <dbReference type="Proteomes" id="UP000267187"/>
    </source>
</evidence>
<dbReference type="PIRSF" id="PIRSF037511">
    <property type="entry name" value="Transl_init_SUI1_pro"/>
    <property type="match status" value="1"/>
</dbReference>
<dbReference type="RefSeq" id="WP_121876568.1">
    <property type="nucleotide sequence ID" value="NZ_REFJ01000002.1"/>
</dbReference>
<comment type="similarity">
    <text evidence="1">Belongs to the SUI1 family.</text>
</comment>
<keyword evidence="5" id="KW-0396">Initiation factor</keyword>
<name>A0A3M0A9X8_9GAMM</name>
<protein>
    <submittedName>
        <fullName evidence="5">Translation initiation factor 1 (eIF-1/SUI1)</fullName>
    </submittedName>
</protein>
<dbReference type="CDD" id="cd11567">
    <property type="entry name" value="YciH_like"/>
    <property type="match status" value="1"/>
</dbReference>
<accession>A0A3M0A9X8</accession>
<dbReference type="PANTHER" id="PTHR12789">
    <property type="entry name" value="DENSITY-REGULATED PROTEIN HOMOLOG"/>
    <property type="match status" value="1"/>
</dbReference>
<evidence type="ECO:0000259" key="4">
    <source>
        <dbReference type="PROSITE" id="PS50296"/>
    </source>
</evidence>
<feature type="domain" description="SUI1" evidence="4">
    <location>
        <begin position="39"/>
        <end position="105"/>
    </location>
</feature>
<dbReference type="EMBL" id="REFJ01000002">
    <property type="protein sequence ID" value="RMA81426.1"/>
    <property type="molecule type" value="Genomic_DNA"/>
</dbReference>
<dbReference type="AlphaFoldDB" id="A0A3M0A9X8"/>
<organism evidence="5 6">
    <name type="scientific">Umboniibacter marinipuniceus</name>
    <dbReference type="NCBI Taxonomy" id="569599"/>
    <lineage>
        <taxon>Bacteria</taxon>
        <taxon>Pseudomonadati</taxon>
        <taxon>Pseudomonadota</taxon>
        <taxon>Gammaproteobacteria</taxon>
        <taxon>Cellvibrionales</taxon>
        <taxon>Cellvibrionaceae</taxon>
        <taxon>Umboniibacter</taxon>
    </lineage>
</organism>
<dbReference type="GO" id="GO:0002188">
    <property type="term" value="P:translation reinitiation"/>
    <property type="evidence" value="ECO:0007669"/>
    <property type="project" value="TreeGrafter"/>
</dbReference>
<dbReference type="InterPro" id="IPR005872">
    <property type="entry name" value="SUI1_arc_bac"/>
</dbReference>
<comment type="caution">
    <text evidence="5">The sequence shown here is derived from an EMBL/GenBank/DDBJ whole genome shotgun (WGS) entry which is preliminary data.</text>
</comment>
<evidence type="ECO:0000313" key="5">
    <source>
        <dbReference type="EMBL" id="RMA81426.1"/>
    </source>
</evidence>
<dbReference type="Gene3D" id="3.30.780.10">
    <property type="entry name" value="SUI1-like domain"/>
    <property type="match status" value="1"/>
</dbReference>
<dbReference type="SUPFAM" id="SSF55159">
    <property type="entry name" value="eIF1-like"/>
    <property type="match status" value="1"/>
</dbReference>
<dbReference type="OrthoDB" id="9792915at2"/>
<dbReference type="GO" id="GO:0006417">
    <property type="term" value="P:regulation of translation"/>
    <property type="evidence" value="ECO:0007669"/>
    <property type="project" value="UniProtKB-KW"/>
</dbReference>
<keyword evidence="3" id="KW-0648">Protein biosynthesis</keyword>
<dbReference type="GO" id="GO:0003729">
    <property type="term" value="F:mRNA binding"/>
    <property type="evidence" value="ECO:0007669"/>
    <property type="project" value="TreeGrafter"/>
</dbReference>